<reference evidence="2" key="1">
    <citation type="submission" date="2013-02" db="EMBL/GenBank/DDBJ databases">
        <authorList>
            <person name="Hughes D."/>
        </authorList>
    </citation>
    <scope>NUCLEOTIDE SEQUENCE</scope>
    <source>
        <strain>Durham</strain>
        <strain evidence="2">NC isolate 2 -- Noor lab</strain>
    </source>
</reference>
<proteinExistence type="predicted"/>
<keyword evidence="2" id="KW-1185">Reference proteome</keyword>
<sequence>QILEKTQEHQVDTHHLTNIIFNKSNQKLGYADDNGLIGRQQQTFEQPSRVLKMKPSRIGLYVNGEKTKYILSSRNNANRNALGPNVNIEVVPNFICLGSKVTSDNNTSLFLNSHCPIIRDCHKKLVATLSLLRGEEENTYKRIQQTNRRCCNSNNYVHSVHLLIYGELYFNAVVSNLYLGNRDIMDDKTN</sequence>
<evidence type="ECO:0000313" key="1">
    <source>
        <dbReference type="EnsemblMetazoa" id="MESCA006485-PA"/>
    </source>
</evidence>
<accession>T1GS37</accession>
<dbReference type="AlphaFoldDB" id="T1GS37"/>
<evidence type="ECO:0008006" key="3">
    <source>
        <dbReference type="Google" id="ProtNLM"/>
    </source>
</evidence>
<reference evidence="1" key="2">
    <citation type="submission" date="2015-06" db="UniProtKB">
        <authorList>
            <consortium name="EnsemblMetazoa"/>
        </authorList>
    </citation>
    <scope>IDENTIFICATION</scope>
</reference>
<organism evidence="1 2">
    <name type="scientific">Megaselia scalaris</name>
    <name type="common">Humpbacked fly</name>
    <name type="synonym">Phora scalaris</name>
    <dbReference type="NCBI Taxonomy" id="36166"/>
    <lineage>
        <taxon>Eukaryota</taxon>
        <taxon>Metazoa</taxon>
        <taxon>Ecdysozoa</taxon>
        <taxon>Arthropoda</taxon>
        <taxon>Hexapoda</taxon>
        <taxon>Insecta</taxon>
        <taxon>Pterygota</taxon>
        <taxon>Neoptera</taxon>
        <taxon>Endopterygota</taxon>
        <taxon>Diptera</taxon>
        <taxon>Brachycera</taxon>
        <taxon>Muscomorpha</taxon>
        <taxon>Platypezoidea</taxon>
        <taxon>Phoridae</taxon>
        <taxon>Megaseliini</taxon>
        <taxon>Megaselia</taxon>
    </lineage>
</organism>
<protein>
    <recommendedName>
        <fullName evidence="3">Reverse transcriptase domain-containing protein</fullName>
    </recommendedName>
</protein>
<name>T1GS37_MEGSC</name>
<dbReference type="EnsemblMetazoa" id="MESCA006485-RA">
    <property type="protein sequence ID" value="MESCA006485-PA"/>
    <property type="gene ID" value="MESCA006485"/>
</dbReference>
<dbReference type="HOGENOM" id="CLU_1431365_0_0_1"/>
<evidence type="ECO:0000313" key="2">
    <source>
        <dbReference type="Proteomes" id="UP000015102"/>
    </source>
</evidence>
<dbReference type="EMBL" id="CAQQ02391695">
    <property type="status" value="NOT_ANNOTATED_CDS"/>
    <property type="molecule type" value="Genomic_DNA"/>
</dbReference>
<dbReference type="Proteomes" id="UP000015102">
    <property type="component" value="Unassembled WGS sequence"/>
</dbReference>